<dbReference type="InterPro" id="IPR001650">
    <property type="entry name" value="Helicase_C-like"/>
</dbReference>
<dbReference type="GO" id="GO:0003677">
    <property type="term" value="F:DNA binding"/>
    <property type="evidence" value="ECO:0007669"/>
    <property type="project" value="UniProtKB-KW"/>
</dbReference>
<dbReference type="Pfam" id="PF00270">
    <property type="entry name" value="DEAD"/>
    <property type="match status" value="1"/>
</dbReference>
<keyword evidence="4" id="KW-0238">DNA-binding</keyword>
<dbReference type="EMBL" id="JANKHO010002069">
    <property type="protein sequence ID" value="KAJ3495027.1"/>
    <property type="molecule type" value="Genomic_DNA"/>
</dbReference>
<organism evidence="11 12">
    <name type="scientific">Agrocybe chaxingu</name>
    <dbReference type="NCBI Taxonomy" id="84603"/>
    <lineage>
        <taxon>Eukaryota</taxon>
        <taxon>Fungi</taxon>
        <taxon>Dikarya</taxon>
        <taxon>Basidiomycota</taxon>
        <taxon>Agaricomycotina</taxon>
        <taxon>Agaricomycetes</taxon>
        <taxon>Agaricomycetidae</taxon>
        <taxon>Agaricales</taxon>
        <taxon>Agaricineae</taxon>
        <taxon>Strophariaceae</taxon>
        <taxon>Agrocybe</taxon>
    </lineage>
</organism>
<dbReference type="EC" id="5.6.2.4" evidence="7"/>
<evidence type="ECO:0000256" key="6">
    <source>
        <dbReference type="ARBA" id="ARBA00034617"/>
    </source>
</evidence>
<evidence type="ECO:0000313" key="12">
    <source>
        <dbReference type="Proteomes" id="UP001148786"/>
    </source>
</evidence>
<reference evidence="11" key="1">
    <citation type="submission" date="2022-07" db="EMBL/GenBank/DDBJ databases">
        <title>Genome Sequence of Agrocybe chaxingu.</title>
        <authorList>
            <person name="Buettner E."/>
        </authorList>
    </citation>
    <scope>NUCLEOTIDE SEQUENCE</scope>
    <source>
        <strain evidence="11">MP-N11</strain>
    </source>
</reference>
<name>A0A9W8MNP2_9AGAR</name>
<evidence type="ECO:0000256" key="5">
    <source>
        <dbReference type="ARBA" id="ARBA00023235"/>
    </source>
</evidence>
<dbReference type="OrthoDB" id="10261556at2759"/>
<dbReference type="PROSITE" id="PS51194">
    <property type="entry name" value="HELICASE_CTER"/>
    <property type="match status" value="1"/>
</dbReference>
<dbReference type="SUPFAM" id="SSF52540">
    <property type="entry name" value="P-loop containing nucleoside triphosphate hydrolases"/>
    <property type="match status" value="1"/>
</dbReference>
<keyword evidence="12" id="KW-1185">Reference proteome</keyword>
<feature type="domain" description="Helicase C-terminal" evidence="10">
    <location>
        <begin position="223"/>
        <end position="387"/>
    </location>
</feature>
<dbReference type="GO" id="GO:0009378">
    <property type="term" value="F:four-way junction helicase activity"/>
    <property type="evidence" value="ECO:0007669"/>
    <property type="project" value="TreeGrafter"/>
</dbReference>
<dbReference type="PANTHER" id="PTHR13710:SF105">
    <property type="entry name" value="ATP-DEPENDENT DNA HELICASE Q1"/>
    <property type="match status" value="1"/>
</dbReference>
<keyword evidence="2" id="KW-0547">Nucleotide-binding</keyword>
<evidence type="ECO:0000256" key="3">
    <source>
        <dbReference type="ARBA" id="ARBA00022840"/>
    </source>
</evidence>
<evidence type="ECO:0000256" key="2">
    <source>
        <dbReference type="ARBA" id="ARBA00022741"/>
    </source>
</evidence>
<evidence type="ECO:0000256" key="1">
    <source>
        <dbReference type="ARBA" id="ARBA00005446"/>
    </source>
</evidence>
<evidence type="ECO:0000259" key="9">
    <source>
        <dbReference type="PROSITE" id="PS51192"/>
    </source>
</evidence>
<comment type="catalytic activity">
    <reaction evidence="6">
        <text>Couples ATP hydrolysis with the unwinding of duplex DNA by translocating in the 3'-5' direction.</text>
        <dbReference type="EC" id="5.6.2.4"/>
    </reaction>
</comment>
<dbReference type="InterPro" id="IPR014001">
    <property type="entry name" value="Helicase_ATP-bd"/>
</dbReference>
<dbReference type="AlphaFoldDB" id="A0A9W8MNP2"/>
<evidence type="ECO:0000313" key="11">
    <source>
        <dbReference type="EMBL" id="KAJ3495027.1"/>
    </source>
</evidence>
<protein>
    <recommendedName>
        <fullName evidence="7">DNA 3'-5' helicase</fullName>
        <ecNumber evidence="7">5.6.2.4</ecNumber>
    </recommendedName>
</protein>
<dbReference type="GO" id="GO:0043138">
    <property type="term" value="F:3'-5' DNA helicase activity"/>
    <property type="evidence" value="ECO:0007669"/>
    <property type="project" value="UniProtKB-EC"/>
</dbReference>
<feature type="domain" description="Helicase ATP-binding" evidence="9">
    <location>
        <begin position="58"/>
        <end position="194"/>
    </location>
</feature>
<dbReference type="InterPro" id="IPR027417">
    <property type="entry name" value="P-loop_NTPase"/>
</dbReference>
<dbReference type="GO" id="GO:0005524">
    <property type="term" value="F:ATP binding"/>
    <property type="evidence" value="ECO:0007669"/>
    <property type="project" value="UniProtKB-KW"/>
</dbReference>
<evidence type="ECO:0000259" key="10">
    <source>
        <dbReference type="PROSITE" id="PS51194"/>
    </source>
</evidence>
<comment type="similarity">
    <text evidence="1">Belongs to the helicase family. RecQ subfamily.</text>
</comment>
<sequence>MASTSSVPCVPLLSEIRNVSMKVLGIRPCLWQLKVVQAILRGNKHIVSIAGTAGSIQIVITPLNLLGKQNVACLEKAGFRGIFISAESASAENFRAIEDLQYQAVIINPEQAVKEGGHFERIAKNPGFAGKVISTIFDEAHCIGAWGTFRPEYSQVGRLRLFLPKSIPVVLTSATLPELVFHDVLRILGLEPTDVEILRQSTDRPNIHIFVRPINSSLSSFSDLSFLLKGWKPGDPPPPKFLIFFDNIADSIKACLYLRSLLPPEYRHKINWFNSEMSSTFKRDETQNLATGVSWGENATESFGMGIDISDIKVVVQWRATCSMSTLWQRLGRAGRDRSSDAYGIFLVEKEHFDEEKAKKTARKLRRATKKRRRTGQPSPRKQAKTPAAPSPAPNQEIDQDGDNATSSESESEAEISVQLNERYTTKATDKVDKKKKQALRELEPVMDDFINAKTRRIPCRRGPSNTYFQNNQASADHLTCDETRPGGCARCSLPPPTICCDVHTPTAFVHFDVPRQKSSRLPARSTLDTKYTMTPADNDLYEALDAWRILKTETEFGYATLVDLGASLVMPSDTLERIMHCAHHCKIRTVADLKKETRWDEADNFGNEVVALILRIRPPPALPPPTTTVPRPLATVSLPNMDAPVPVVKERAKTRCGACGTVGHNRANRWVCTKHPDYVPTTSMSAKENVTTS</sequence>
<dbReference type="PANTHER" id="PTHR13710">
    <property type="entry name" value="DNA HELICASE RECQ FAMILY MEMBER"/>
    <property type="match status" value="1"/>
</dbReference>
<keyword evidence="5" id="KW-0413">Isomerase</keyword>
<evidence type="ECO:0000256" key="7">
    <source>
        <dbReference type="ARBA" id="ARBA00034808"/>
    </source>
</evidence>
<dbReference type="GO" id="GO:0005694">
    <property type="term" value="C:chromosome"/>
    <property type="evidence" value="ECO:0007669"/>
    <property type="project" value="TreeGrafter"/>
</dbReference>
<evidence type="ECO:0000256" key="8">
    <source>
        <dbReference type="SAM" id="MobiDB-lite"/>
    </source>
</evidence>
<proteinExistence type="inferred from homology"/>
<accession>A0A9W8MNP2</accession>
<dbReference type="InterPro" id="IPR011545">
    <property type="entry name" value="DEAD/DEAH_box_helicase_dom"/>
</dbReference>
<feature type="region of interest" description="Disordered" evidence="8">
    <location>
        <begin position="357"/>
        <end position="422"/>
    </location>
</feature>
<keyword evidence="3" id="KW-0067">ATP-binding</keyword>
<feature type="compositionally biased region" description="Basic residues" evidence="8">
    <location>
        <begin position="360"/>
        <end position="375"/>
    </location>
</feature>
<dbReference type="Pfam" id="PF00271">
    <property type="entry name" value="Helicase_C"/>
    <property type="match status" value="1"/>
</dbReference>
<dbReference type="Proteomes" id="UP001148786">
    <property type="component" value="Unassembled WGS sequence"/>
</dbReference>
<dbReference type="PROSITE" id="PS51192">
    <property type="entry name" value="HELICASE_ATP_BIND_1"/>
    <property type="match status" value="1"/>
</dbReference>
<dbReference type="GO" id="GO:0005737">
    <property type="term" value="C:cytoplasm"/>
    <property type="evidence" value="ECO:0007669"/>
    <property type="project" value="TreeGrafter"/>
</dbReference>
<evidence type="ECO:0000256" key="4">
    <source>
        <dbReference type="ARBA" id="ARBA00023125"/>
    </source>
</evidence>
<dbReference type="SMART" id="SM00490">
    <property type="entry name" value="HELICc"/>
    <property type="match status" value="1"/>
</dbReference>
<gene>
    <name evidence="11" type="ORF">NLJ89_g10694</name>
</gene>
<dbReference type="Gene3D" id="3.40.50.300">
    <property type="entry name" value="P-loop containing nucleotide triphosphate hydrolases"/>
    <property type="match status" value="2"/>
</dbReference>
<dbReference type="GO" id="GO:0000724">
    <property type="term" value="P:double-strand break repair via homologous recombination"/>
    <property type="evidence" value="ECO:0007669"/>
    <property type="project" value="TreeGrafter"/>
</dbReference>
<comment type="caution">
    <text evidence="11">The sequence shown here is derived from an EMBL/GenBank/DDBJ whole genome shotgun (WGS) entry which is preliminary data.</text>
</comment>